<accession>A0A8H6ZNK5</accession>
<name>A0A8H6ZNK5_PLEOS</name>
<proteinExistence type="predicted"/>
<keyword evidence="3" id="KW-1185">Reference proteome</keyword>
<dbReference type="OrthoDB" id="10316553at2759"/>
<reference evidence="2" key="1">
    <citation type="submission" date="2019-07" db="EMBL/GenBank/DDBJ databases">
        <authorList>
            <person name="Palmer J.M."/>
        </authorList>
    </citation>
    <scope>NUCLEOTIDE SEQUENCE</scope>
    <source>
        <strain evidence="2">PC9</strain>
    </source>
</reference>
<evidence type="ECO:0000313" key="2">
    <source>
        <dbReference type="EMBL" id="KAF7422866.1"/>
    </source>
</evidence>
<dbReference type="AlphaFoldDB" id="A0A8H6ZNK5"/>
<dbReference type="GeneID" id="59380848"/>
<feature type="chain" id="PRO_5034378626" evidence="1">
    <location>
        <begin position="23"/>
        <end position="599"/>
    </location>
</feature>
<sequence>MPQYQSTFVLAILAATLVTGRGANDWSKPCFNGECAYDIPTKGQSASIRLIGAPHAISDITPAAGWVILDCDANSMAQDIRLVCNSDDAEAAGCRSVLDPYTLLDEKFTPFGKPSLRQRRTRPQCGSEPFARVANLRVHENQSIPEHAASKISRRDGTAPQVFAISIDDDFPSIDVTKYGQVLAVAVGTNVAGVDTDFSVPRSIISQVGADQWSAQAVKDVTENAIKTVKAILDPYYAAKPDGEVDVKKLLFWEETDGTRSDGGFKWGSKTRNYTLSWAEDKTLAGCNDLAFTAEINARVDNKAYGSAAFFSAAAVVDLTFSSIKAMASNLVDFSAHFEHHLTLALSLEGTFEKSFTVLEPVAIPDAGVDLKYLAAGLMFGIDGEFHTSARVGLELKTGFKWGIDRAVISIPSTEQSTPYARDGYFDLSISEDEDGNKATGEIGFSITPKLILGAEGKGKLSNVKVSGNVGLRAGAGLTVGVTGPPSGNSDWYCAKLNGFIEGVAGLDFKHPIALIPNWETEYSLFRKDLELFTHGNCPVPKQERRSLAGLLRPRSSIKSLIEQLKNGLLCPKRDISKVTKADAKSGLDSSTMKMKNSK</sequence>
<feature type="signal peptide" evidence="1">
    <location>
        <begin position="1"/>
        <end position="22"/>
    </location>
</feature>
<evidence type="ECO:0000256" key="1">
    <source>
        <dbReference type="SAM" id="SignalP"/>
    </source>
</evidence>
<keyword evidence="1" id="KW-0732">Signal</keyword>
<protein>
    <submittedName>
        <fullName evidence="2">Uncharacterized protein</fullName>
    </submittedName>
</protein>
<dbReference type="RefSeq" id="XP_036627898.1">
    <property type="nucleotide sequence ID" value="XM_036780515.1"/>
</dbReference>
<organism evidence="2 3">
    <name type="scientific">Pleurotus ostreatus</name>
    <name type="common">Oyster mushroom</name>
    <name type="synonym">White-rot fungus</name>
    <dbReference type="NCBI Taxonomy" id="5322"/>
    <lineage>
        <taxon>Eukaryota</taxon>
        <taxon>Fungi</taxon>
        <taxon>Dikarya</taxon>
        <taxon>Basidiomycota</taxon>
        <taxon>Agaricomycotina</taxon>
        <taxon>Agaricomycetes</taxon>
        <taxon>Agaricomycetidae</taxon>
        <taxon>Agaricales</taxon>
        <taxon>Pleurotineae</taxon>
        <taxon>Pleurotaceae</taxon>
        <taxon>Pleurotus</taxon>
    </lineage>
</organism>
<evidence type="ECO:0000313" key="3">
    <source>
        <dbReference type="Proteomes" id="UP000623687"/>
    </source>
</evidence>
<comment type="caution">
    <text evidence="2">The sequence shown here is derived from an EMBL/GenBank/DDBJ whole genome shotgun (WGS) entry which is preliminary data.</text>
</comment>
<dbReference type="EMBL" id="JACETU010000008">
    <property type="protein sequence ID" value="KAF7422866.1"/>
    <property type="molecule type" value="Genomic_DNA"/>
</dbReference>
<dbReference type="VEuPathDB" id="FungiDB:PC9H_011030"/>
<dbReference type="Proteomes" id="UP000623687">
    <property type="component" value="Unassembled WGS sequence"/>
</dbReference>
<gene>
    <name evidence="2" type="ORF">PC9H_011030</name>
</gene>